<evidence type="ECO:0000256" key="1">
    <source>
        <dbReference type="ARBA" id="ARBA00009500"/>
    </source>
</evidence>
<dbReference type="Gene3D" id="2.30.39.10">
    <property type="entry name" value="Alpha-1-antitrypsin, domain 1"/>
    <property type="match status" value="1"/>
</dbReference>
<keyword evidence="6" id="KW-1185">Reference proteome</keyword>
<dbReference type="InterPro" id="IPR023796">
    <property type="entry name" value="Serpin_dom"/>
</dbReference>
<evidence type="ECO:0000256" key="2">
    <source>
        <dbReference type="RuleBase" id="RU000411"/>
    </source>
</evidence>
<dbReference type="EnsemblPlants" id="PNT64078">
    <property type="protein sequence ID" value="PNT64078"/>
    <property type="gene ID" value="BRADI_4g24220v3"/>
</dbReference>
<evidence type="ECO:0000313" key="4">
    <source>
        <dbReference type="EMBL" id="PNT64078.1"/>
    </source>
</evidence>
<accession>A0A2K2CPV4</accession>
<evidence type="ECO:0000313" key="6">
    <source>
        <dbReference type="Proteomes" id="UP000008810"/>
    </source>
</evidence>
<evidence type="ECO:0000259" key="3">
    <source>
        <dbReference type="SMART" id="SM00093"/>
    </source>
</evidence>
<dbReference type="PANTHER" id="PTHR11461:SF385">
    <property type="entry name" value="SERPIN DOMAIN-CONTAINING PROTEIN"/>
    <property type="match status" value="1"/>
</dbReference>
<proteinExistence type="inferred from homology"/>
<feature type="domain" description="Serpin" evidence="3">
    <location>
        <begin position="1"/>
        <end position="314"/>
    </location>
</feature>
<comment type="similarity">
    <text evidence="1 2">Belongs to the serpin family.</text>
</comment>
<dbReference type="InterPro" id="IPR036186">
    <property type="entry name" value="Serpin_sf"/>
</dbReference>
<evidence type="ECO:0000313" key="5">
    <source>
        <dbReference type="EnsemblPlants" id="PNT64078"/>
    </source>
</evidence>
<dbReference type="OrthoDB" id="671595at2759"/>
<reference evidence="5" key="3">
    <citation type="submission" date="2018-08" db="UniProtKB">
        <authorList>
            <consortium name="EnsemblPlants"/>
        </authorList>
    </citation>
    <scope>IDENTIFICATION</scope>
    <source>
        <strain evidence="5">cv. Bd21</strain>
    </source>
</reference>
<dbReference type="PANTHER" id="PTHR11461">
    <property type="entry name" value="SERINE PROTEASE INHIBITOR, SERPIN"/>
    <property type="match status" value="1"/>
</dbReference>
<gene>
    <name evidence="4" type="ORF">BRADI_4g24220v3</name>
</gene>
<dbReference type="SUPFAM" id="SSF56574">
    <property type="entry name" value="Serpins"/>
    <property type="match status" value="1"/>
</dbReference>
<dbReference type="EMBL" id="CM000883">
    <property type="protein sequence ID" value="PNT64078.1"/>
    <property type="molecule type" value="Genomic_DNA"/>
</dbReference>
<dbReference type="Gene3D" id="3.30.497.10">
    <property type="entry name" value="Antithrombin, subunit I, domain 2"/>
    <property type="match status" value="2"/>
</dbReference>
<dbReference type="SMART" id="SM00093">
    <property type="entry name" value="SERPIN"/>
    <property type="match status" value="1"/>
</dbReference>
<dbReference type="AlphaFoldDB" id="A0A2K2CPV4"/>
<reference evidence="4 5" key="1">
    <citation type="journal article" date="2010" name="Nature">
        <title>Genome sequencing and analysis of the model grass Brachypodium distachyon.</title>
        <authorList>
            <consortium name="International Brachypodium Initiative"/>
        </authorList>
    </citation>
    <scope>NUCLEOTIDE SEQUENCE [LARGE SCALE GENOMIC DNA]</scope>
    <source>
        <strain evidence="4 5">Bd21</strain>
    </source>
</reference>
<dbReference type="Pfam" id="PF00079">
    <property type="entry name" value="Serpin"/>
    <property type="match status" value="2"/>
</dbReference>
<feature type="non-terminal residue" evidence="4">
    <location>
        <position position="1"/>
    </location>
</feature>
<name>A0A2K2CPV4_BRADI</name>
<sequence>DAYSSNLVFSPLSIYITLDELLRLLGVSSQSELYEFLPRAAALIPDRSATGGPRVASACGVWSDLSCPLNPGFVESVVSGSENTEMAAVDFRGDAKGACRRINAWAARVTHGLIDGVLGPDSVTEETLVLGNAVYFKGRWGQPFNKRRTIVRPFRRLGGAGEVEVPFMRSRKPQFVALHRGFKPSFMCDHLPRRRVDVGKFRVPRFKLSFHDSLVAVLRQPGLVLPFSNVADFSDMAGCPIKLDEVVHKAVLEVNEEGTKAAAVTIVRGLRGCAPRAKQPPPPRVDFVADHPFAYFVVEENTGTVVFNGHVVDPYRHRRLRRPRR</sequence>
<dbReference type="GO" id="GO:0005615">
    <property type="term" value="C:extracellular space"/>
    <property type="evidence" value="ECO:0000318"/>
    <property type="project" value="GO_Central"/>
</dbReference>
<reference evidence="4" key="2">
    <citation type="submission" date="2017-06" db="EMBL/GenBank/DDBJ databases">
        <title>WGS assembly of Brachypodium distachyon.</title>
        <authorList>
            <consortium name="The International Brachypodium Initiative"/>
            <person name="Lucas S."/>
            <person name="Harmon-Smith M."/>
            <person name="Lail K."/>
            <person name="Tice H."/>
            <person name="Grimwood J."/>
            <person name="Bruce D."/>
            <person name="Barry K."/>
            <person name="Shu S."/>
            <person name="Lindquist E."/>
            <person name="Wang M."/>
            <person name="Pitluck S."/>
            <person name="Vogel J.P."/>
            <person name="Garvin D.F."/>
            <person name="Mockler T.C."/>
            <person name="Schmutz J."/>
            <person name="Rokhsar D."/>
            <person name="Bevan M.W."/>
        </authorList>
    </citation>
    <scope>NUCLEOTIDE SEQUENCE</scope>
    <source>
        <strain evidence="4">Bd21</strain>
    </source>
</reference>
<dbReference type="InterPro" id="IPR042178">
    <property type="entry name" value="Serpin_sf_1"/>
</dbReference>
<dbReference type="Proteomes" id="UP000008810">
    <property type="component" value="Chromosome 4"/>
</dbReference>
<dbReference type="GO" id="GO:0004867">
    <property type="term" value="F:serine-type endopeptidase inhibitor activity"/>
    <property type="evidence" value="ECO:0007669"/>
    <property type="project" value="InterPro"/>
</dbReference>
<protein>
    <recommendedName>
        <fullName evidence="3">Serpin domain-containing protein</fullName>
    </recommendedName>
</protein>
<dbReference type="Gramene" id="PNT64078">
    <property type="protein sequence ID" value="PNT64078"/>
    <property type="gene ID" value="BRADI_4g24220v3"/>
</dbReference>
<dbReference type="InParanoid" id="A0A2K2CPV4"/>
<organism evidence="4">
    <name type="scientific">Brachypodium distachyon</name>
    <name type="common">Purple false brome</name>
    <name type="synonym">Trachynia distachya</name>
    <dbReference type="NCBI Taxonomy" id="15368"/>
    <lineage>
        <taxon>Eukaryota</taxon>
        <taxon>Viridiplantae</taxon>
        <taxon>Streptophyta</taxon>
        <taxon>Embryophyta</taxon>
        <taxon>Tracheophyta</taxon>
        <taxon>Spermatophyta</taxon>
        <taxon>Magnoliopsida</taxon>
        <taxon>Liliopsida</taxon>
        <taxon>Poales</taxon>
        <taxon>Poaceae</taxon>
        <taxon>BOP clade</taxon>
        <taxon>Pooideae</taxon>
        <taxon>Stipodae</taxon>
        <taxon>Brachypodieae</taxon>
        <taxon>Brachypodium</taxon>
    </lineage>
</organism>
<dbReference type="InterPro" id="IPR000215">
    <property type="entry name" value="Serpin_fam"/>
</dbReference>
<dbReference type="InterPro" id="IPR042185">
    <property type="entry name" value="Serpin_sf_2"/>
</dbReference>